<keyword evidence="9" id="KW-1185">Reference proteome</keyword>
<feature type="transmembrane region" description="Helical" evidence="6">
    <location>
        <begin position="374"/>
        <end position="396"/>
    </location>
</feature>
<dbReference type="GO" id="GO:0007189">
    <property type="term" value="P:adenylate cyclase-activating G protein-coupled receptor signaling pathway"/>
    <property type="evidence" value="ECO:0007669"/>
    <property type="project" value="TreeGrafter"/>
</dbReference>
<evidence type="ECO:0000256" key="4">
    <source>
        <dbReference type="ARBA" id="ARBA00023136"/>
    </source>
</evidence>
<evidence type="ECO:0000256" key="6">
    <source>
        <dbReference type="SAM" id="Phobius"/>
    </source>
</evidence>
<feature type="domain" description="G-protein coupled receptors family 1 profile" evidence="7">
    <location>
        <begin position="23"/>
        <end position="422"/>
    </location>
</feature>
<feature type="transmembrane region" description="Helical" evidence="6">
    <location>
        <begin position="129"/>
        <end position="147"/>
    </location>
</feature>
<dbReference type="EMBL" id="BLLK01000038">
    <property type="protein sequence ID" value="GFH50312.1"/>
    <property type="molecule type" value="Genomic_DNA"/>
</dbReference>
<reference evidence="8 9" key="1">
    <citation type="journal article" date="2021" name="Sci. Rep.">
        <title>The genome of the diatom Chaetoceros tenuissimus carries an ancient integrated fragment of an extant virus.</title>
        <authorList>
            <person name="Hongo Y."/>
            <person name="Kimura K."/>
            <person name="Takaki Y."/>
            <person name="Yoshida Y."/>
            <person name="Baba S."/>
            <person name="Kobayashi G."/>
            <person name="Nagasaki K."/>
            <person name="Hano T."/>
            <person name="Tomaru Y."/>
        </authorList>
    </citation>
    <scope>NUCLEOTIDE SEQUENCE [LARGE SCALE GENOMIC DNA]</scope>
    <source>
        <strain evidence="8 9">NIES-3715</strain>
    </source>
</reference>
<feature type="region of interest" description="Disordered" evidence="5">
    <location>
        <begin position="224"/>
        <end position="247"/>
    </location>
</feature>
<dbReference type="PANTHER" id="PTHR23112:SF0">
    <property type="entry name" value="TRANSMEMBRANE PROTEIN 116"/>
    <property type="match status" value="1"/>
</dbReference>
<evidence type="ECO:0000256" key="1">
    <source>
        <dbReference type="ARBA" id="ARBA00004141"/>
    </source>
</evidence>
<feature type="transmembrane region" description="Helical" evidence="6">
    <location>
        <begin position="86"/>
        <end position="109"/>
    </location>
</feature>
<evidence type="ECO:0000256" key="2">
    <source>
        <dbReference type="ARBA" id="ARBA00022692"/>
    </source>
</evidence>
<protein>
    <recommendedName>
        <fullName evidence="7">G-protein coupled receptors family 1 profile domain-containing protein</fullName>
    </recommendedName>
</protein>
<evidence type="ECO:0000313" key="8">
    <source>
        <dbReference type="EMBL" id="GFH50312.1"/>
    </source>
</evidence>
<dbReference type="AlphaFoldDB" id="A0AAD3H4I8"/>
<dbReference type="Proteomes" id="UP001054902">
    <property type="component" value="Unassembled WGS sequence"/>
</dbReference>
<dbReference type="Gene3D" id="1.20.1070.10">
    <property type="entry name" value="Rhodopsin 7-helix transmembrane proteins"/>
    <property type="match status" value="1"/>
</dbReference>
<dbReference type="GO" id="GO:0005886">
    <property type="term" value="C:plasma membrane"/>
    <property type="evidence" value="ECO:0007669"/>
    <property type="project" value="TreeGrafter"/>
</dbReference>
<dbReference type="PROSITE" id="PS50262">
    <property type="entry name" value="G_PROTEIN_RECEP_F1_2"/>
    <property type="match status" value="1"/>
</dbReference>
<evidence type="ECO:0000313" key="9">
    <source>
        <dbReference type="Proteomes" id="UP001054902"/>
    </source>
</evidence>
<dbReference type="InterPro" id="IPR017452">
    <property type="entry name" value="GPCR_Rhodpsn_7TM"/>
</dbReference>
<proteinExistence type="predicted"/>
<dbReference type="PANTHER" id="PTHR23112">
    <property type="entry name" value="G PROTEIN-COUPLED RECEPTOR 157-RELATED"/>
    <property type="match status" value="1"/>
</dbReference>
<keyword evidence="2 6" id="KW-0812">Transmembrane</keyword>
<evidence type="ECO:0000256" key="5">
    <source>
        <dbReference type="SAM" id="MobiDB-lite"/>
    </source>
</evidence>
<feature type="transmembrane region" description="Helical" evidence="6">
    <location>
        <begin position="12"/>
        <end position="32"/>
    </location>
</feature>
<sequence>MVSKLIKTSQIIRCVTSSISLIGSLSMTYMIWNSPRGNKSPYSRIIFGMGIADIMQSLGILISPFVSPARDALWGLEPSTQACEAVGLFLGTGFIALPLYTLFLIYYFLQRVKYKVKPEDFSKQKSETIVHTLIWAFPFLAHIYALAKKEINSSRYGSICMIVPSPFGCWLNDSCERGENARMTLLFSFNIPLVVIFLFILISLTSLTHHVYMGERLFAPSSVKNGRSNKSRKSEGAVSRKSQSLPTDVQVLGRKTKVSSLTKDGQHESITLSFPIKLDGHVIEEECKQEVEEECKQEIEQELNQVPRNEHLVASYTSNEPPDMTLQKQESNNLLNNTTNTGSRDSNKANDLTKLKQKKFQYTVTRQSFHQSSLYILAFLLSYTTVVVEILLALAKVPSSEWTFFVTSLFMPATGFFNILIYTRPKVALLKRSHPNTFWIQRFIVVVFCGEEMPISIDEVAVPPLSQTSIKQKNAADTKSGRRKMYNPLIEESLWEESRRISSYYIKQLNGDDKYDGVSLNAMHSEKIEVDLKYSCYDVEESKLSHDNQQWERESQTI</sequence>
<accession>A0AAD3H4I8</accession>
<dbReference type="GO" id="GO:0004930">
    <property type="term" value="F:G protein-coupled receptor activity"/>
    <property type="evidence" value="ECO:0007669"/>
    <property type="project" value="TreeGrafter"/>
</dbReference>
<comment type="subcellular location">
    <subcellularLocation>
        <location evidence="1">Membrane</location>
        <topology evidence="1">Multi-pass membrane protein</topology>
    </subcellularLocation>
</comment>
<feature type="transmembrane region" description="Helical" evidence="6">
    <location>
        <begin position="186"/>
        <end position="207"/>
    </location>
</feature>
<gene>
    <name evidence="8" type="ORF">CTEN210_06788</name>
</gene>
<organism evidence="8 9">
    <name type="scientific">Chaetoceros tenuissimus</name>
    <dbReference type="NCBI Taxonomy" id="426638"/>
    <lineage>
        <taxon>Eukaryota</taxon>
        <taxon>Sar</taxon>
        <taxon>Stramenopiles</taxon>
        <taxon>Ochrophyta</taxon>
        <taxon>Bacillariophyta</taxon>
        <taxon>Coscinodiscophyceae</taxon>
        <taxon>Chaetocerotophycidae</taxon>
        <taxon>Chaetocerotales</taxon>
        <taxon>Chaetocerotaceae</taxon>
        <taxon>Chaetoceros</taxon>
    </lineage>
</organism>
<feature type="transmembrane region" description="Helical" evidence="6">
    <location>
        <begin position="402"/>
        <end position="422"/>
    </location>
</feature>
<evidence type="ECO:0000256" key="3">
    <source>
        <dbReference type="ARBA" id="ARBA00022989"/>
    </source>
</evidence>
<keyword evidence="3 6" id="KW-1133">Transmembrane helix</keyword>
<evidence type="ECO:0000259" key="7">
    <source>
        <dbReference type="PROSITE" id="PS50262"/>
    </source>
</evidence>
<feature type="transmembrane region" description="Helical" evidence="6">
    <location>
        <begin position="44"/>
        <end position="66"/>
    </location>
</feature>
<name>A0AAD3H4I8_9STRA</name>
<keyword evidence="4 6" id="KW-0472">Membrane</keyword>
<comment type="caution">
    <text evidence="8">The sequence shown here is derived from an EMBL/GenBank/DDBJ whole genome shotgun (WGS) entry which is preliminary data.</text>
</comment>
<dbReference type="SUPFAM" id="SSF81321">
    <property type="entry name" value="Family A G protein-coupled receptor-like"/>
    <property type="match status" value="1"/>
</dbReference>